<feature type="chain" id="PRO_5038870090" evidence="1">
    <location>
        <begin position="22"/>
        <end position="401"/>
    </location>
</feature>
<dbReference type="EMBL" id="CP071137">
    <property type="protein sequence ID" value="QWY77776.1"/>
    <property type="molecule type" value="Genomic_DNA"/>
</dbReference>
<reference evidence="3" key="1">
    <citation type="submission" date="2021-02" db="EMBL/GenBank/DDBJ databases">
        <title>Comparative genomics of Ferrovum myxofaciens strains, predominant extremophile bacteria forming large biofilm stalactites in acid mine ecosystems.</title>
        <authorList>
            <person name="Burkartova K."/>
            <person name="Ridl J."/>
            <person name="Pajer P."/>
            <person name="Falteisek L."/>
        </authorList>
    </citation>
    <scope>NUCLEOTIDE SEQUENCE</scope>
    <source>
        <strain evidence="3">MI1III</strain>
    </source>
</reference>
<keyword evidence="1" id="KW-0732">Signal</keyword>
<dbReference type="InterPro" id="IPR055397">
    <property type="entry name" value="TraK_C"/>
</dbReference>
<dbReference type="Pfam" id="PF23536">
    <property type="entry name" value="TraK_C"/>
    <property type="match status" value="1"/>
</dbReference>
<dbReference type="RefSeq" id="WP_273145212.1">
    <property type="nucleotide sequence ID" value="NZ_CP053675.1"/>
</dbReference>
<evidence type="ECO:0000259" key="2">
    <source>
        <dbReference type="Pfam" id="PF23536"/>
    </source>
</evidence>
<dbReference type="Proteomes" id="UP000683551">
    <property type="component" value="Chromosome"/>
</dbReference>
<dbReference type="PROSITE" id="PS51257">
    <property type="entry name" value="PROKAR_LIPOPROTEIN"/>
    <property type="match status" value="1"/>
</dbReference>
<proteinExistence type="predicted"/>
<feature type="domain" description="TraK C-terminal" evidence="2">
    <location>
        <begin position="291"/>
        <end position="392"/>
    </location>
</feature>
<accession>A0A9E6MWN7</accession>
<gene>
    <name evidence="3" type="ORF">JZL65_01430</name>
</gene>
<name>A0A9E6MWN7_9PROT</name>
<evidence type="ECO:0000313" key="4">
    <source>
        <dbReference type="Proteomes" id="UP000683551"/>
    </source>
</evidence>
<evidence type="ECO:0000313" key="3">
    <source>
        <dbReference type="EMBL" id="QWY77776.1"/>
    </source>
</evidence>
<organism evidence="3 4">
    <name type="scientific">Ferrovum myxofaciens</name>
    <dbReference type="NCBI Taxonomy" id="416213"/>
    <lineage>
        <taxon>Bacteria</taxon>
        <taxon>Pseudomonadati</taxon>
        <taxon>Pseudomonadota</taxon>
        <taxon>Betaproteobacteria</taxon>
        <taxon>Ferrovales</taxon>
        <taxon>Ferrovaceae</taxon>
        <taxon>Ferrovum</taxon>
    </lineage>
</organism>
<evidence type="ECO:0000256" key="1">
    <source>
        <dbReference type="SAM" id="SignalP"/>
    </source>
</evidence>
<feature type="signal peptide" evidence="1">
    <location>
        <begin position="1"/>
        <end position="21"/>
    </location>
</feature>
<sequence>MRNKPIPLLILALFSSCQVMADPLTVTTLAPDKPIAGAPLYQPGQVQPQTLVTPDPLAQPGPIVPAIQAPATQAPTMPVLAKNKAAAKPASSPPVPSAYPVNKPVVIGGPVTSNKLHITPIKQAHKKAPPAKSDGEVAPFFDIPESRGEAVSAKEEKQKPVSNPYEITLPGLGKINGDPMLMKAVVLRVNGDGTEVVQVSSQFQNRISTPFETPKIIDSSDTEFKISGSNIFLSTPSDHPVVVYVTGSERNDPVLSLTLIPKPIPAQTIILQLDPSIAVQSSPKGHHEHKPETYEQHLAGLLKTLASGDTPEGFTTGNISNIVGRKGPMIINPVSRYSNAYLDIFVYQAQNAGNPTINLSETSFYQKGVRAVGMYPLSTLQHAEKTYVYVISDKSALGAAK</sequence>
<protein>
    <submittedName>
        <fullName evidence="3">Type-F conjugative transfer system secretin TraK</fullName>
    </submittedName>
</protein>
<dbReference type="AlphaFoldDB" id="A0A9E6MWN7"/>